<accession>A0A4R5W0Z2</accession>
<dbReference type="Proteomes" id="UP000294829">
    <property type="component" value="Unassembled WGS sequence"/>
</dbReference>
<evidence type="ECO:0000313" key="7">
    <source>
        <dbReference type="Proteomes" id="UP000294829"/>
    </source>
</evidence>
<feature type="chain" id="PRO_5020756782" evidence="4">
    <location>
        <begin position="33"/>
        <end position="498"/>
    </location>
</feature>
<dbReference type="SUPFAM" id="SSF53474">
    <property type="entry name" value="alpha/beta-Hydrolases"/>
    <property type="match status" value="1"/>
</dbReference>
<proteinExistence type="inferred from homology"/>
<dbReference type="PRINTS" id="PR00793">
    <property type="entry name" value="PROAMNOPTASE"/>
</dbReference>
<dbReference type="InterPro" id="IPR000073">
    <property type="entry name" value="AB_hydrolase_1"/>
</dbReference>
<dbReference type="GO" id="GO:0008233">
    <property type="term" value="F:peptidase activity"/>
    <property type="evidence" value="ECO:0007669"/>
    <property type="project" value="InterPro"/>
</dbReference>
<evidence type="ECO:0000313" key="6">
    <source>
        <dbReference type="EMBL" id="TDK65232.1"/>
    </source>
</evidence>
<evidence type="ECO:0000256" key="4">
    <source>
        <dbReference type="SAM" id="SignalP"/>
    </source>
</evidence>
<comment type="caution">
    <text evidence="6">The sequence shown here is derived from an EMBL/GenBank/DDBJ whole genome shotgun (WGS) entry which is preliminary data.</text>
</comment>
<dbReference type="RefSeq" id="WP_133328990.1">
    <property type="nucleotide sequence ID" value="NZ_SMYL01000006.1"/>
</dbReference>
<dbReference type="PANTHER" id="PTHR43248:SF29">
    <property type="entry name" value="TRIPEPTIDYL AMINOPEPTIDASE"/>
    <property type="match status" value="1"/>
</dbReference>
<dbReference type="InterPro" id="IPR051601">
    <property type="entry name" value="Serine_prot/Carboxylest_S33"/>
</dbReference>
<name>A0A4R5W0Z2_9BURK</name>
<keyword evidence="2 4" id="KW-0732">Signal</keyword>
<dbReference type="InterPro" id="IPR029058">
    <property type="entry name" value="AB_hydrolase_fold"/>
</dbReference>
<organism evidence="6 7">
    <name type="scientific">Sapientia aquatica</name>
    <dbReference type="NCBI Taxonomy" id="1549640"/>
    <lineage>
        <taxon>Bacteria</taxon>
        <taxon>Pseudomonadati</taxon>
        <taxon>Pseudomonadota</taxon>
        <taxon>Betaproteobacteria</taxon>
        <taxon>Burkholderiales</taxon>
        <taxon>Oxalobacteraceae</taxon>
        <taxon>Sapientia</taxon>
    </lineage>
</organism>
<gene>
    <name evidence="6" type="ORF">E2I14_12445</name>
</gene>
<comment type="similarity">
    <text evidence="1">Belongs to the peptidase S33 family.</text>
</comment>
<evidence type="ECO:0000259" key="5">
    <source>
        <dbReference type="Pfam" id="PF00561"/>
    </source>
</evidence>
<dbReference type="PANTHER" id="PTHR43248">
    <property type="entry name" value="2-SUCCINYL-6-HYDROXY-2,4-CYCLOHEXADIENE-1-CARBOXYLATE SYNTHASE"/>
    <property type="match status" value="1"/>
</dbReference>
<protein>
    <submittedName>
        <fullName evidence="6">Alpha/beta hydrolase</fullName>
    </submittedName>
</protein>
<reference evidence="6 7" key="1">
    <citation type="submission" date="2019-03" db="EMBL/GenBank/DDBJ databases">
        <title>Sapientia aquatica gen. nov., sp. nov., isolated from a crater lake.</title>
        <authorList>
            <person name="Felfoldi T."/>
            <person name="Szabo A."/>
            <person name="Toth E."/>
            <person name="Schumann P."/>
            <person name="Keki Z."/>
            <person name="Marialigeti K."/>
            <person name="Mathe I."/>
        </authorList>
    </citation>
    <scope>NUCLEOTIDE SEQUENCE [LARGE SCALE GENOMIC DNA]</scope>
    <source>
        <strain evidence="6 7">SA-152</strain>
    </source>
</reference>
<dbReference type="GO" id="GO:0006508">
    <property type="term" value="P:proteolysis"/>
    <property type="evidence" value="ECO:0007669"/>
    <property type="project" value="InterPro"/>
</dbReference>
<sequence length="498" mass="54357">MNHSPLRKFSLPKLIPSLLFAFFSLNHSAAQATDLLHSCRVEGFAQQVQCGQLKRPLNPNEPSGKQIDLHFIVLPAQDKSKAPDPIFLLAGGPGQSAISVASWMQTLFEKLQRRHDLVFVDQRGTGKSAPLECPESDGLSGIGQPDFEVQEILKCKTKLEKLPHGDLRWYTTSIAMQDLDAVRAALNYPQIDLIGISYGTRAALEYVRQFPANVHRTILDGVVQPEVMLADDDLQKSLNRLFDDCSKDALCQKAYPRLQQDWKKLLAGLPQKTQLTHPRLGTTESVTITRDDVLGWVSRVIYTPVNTAGLPNAILQANRGNFNPLLALSGAGGLPNPGAISFGMHFSVVCSEEYDSMLKNASPPREGNDFGDLHKQLYLKVCKNWPRSSVPQAFYTTPVSSTPVLLLSGGADPVTPPWHAAQVAKALGAKTRHIVLDNSGHGVLTQTCLADVATDFINAKSEQEAINVDASCVKQIPRPSVWIAPTAPSTSVAKEVQP</sequence>
<feature type="signal peptide" evidence="4">
    <location>
        <begin position="1"/>
        <end position="32"/>
    </location>
</feature>
<dbReference type="OrthoDB" id="9796770at2"/>
<dbReference type="AlphaFoldDB" id="A0A4R5W0Z2"/>
<dbReference type="Gene3D" id="3.40.50.1820">
    <property type="entry name" value="alpha/beta hydrolase"/>
    <property type="match status" value="1"/>
</dbReference>
<evidence type="ECO:0000256" key="3">
    <source>
        <dbReference type="ARBA" id="ARBA00022801"/>
    </source>
</evidence>
<dbReference type="InterPro" id="IPR002410">
    <property type="entry name" value="Peptidase_S33"/>
</dbReference>
<evidence type="ECO:0000256" key="2">
    <source>
        <dbReference type="ARBA" id="ARBA00022729"/>
    </source>
</evidence>
<evidence type="ECO:0000256" key="1">
    <source>
        <dbReference type="ARBA" id="ARBA00010088"/>
    </source>
</evidence>
<dbReference type="EMBL" id="SMYL01000006">
    <property type="protein sequence ID" value="TDK65232.1"/>
    <property type="molecule type" value="Genomic_DNA"/>
</dbReference>
<feature type="domain" description="AB hydrolase-1" evidence="5">
    <location>
        <begin position="85"/>
        <end position="443"/>
    </location>
</feature>
<keyword evidence="3 6" id="KW-0378">Hydrolase</keyword>
<dbReference type="Pfam" id="PF00561">
    <property type="entry name" value="Abhydrolase_1"/>
    <property type="match status" value="1"/>
</dbReference>
<keyword evidence="7" id="KW-1185">Reference proteome</keyword>